<evidence type="ECO:0000313" key="2">
    <source>
        <dbReference type="EMBL" id="PSX07890.1"/>
    </source>
</evidence>
<dbReference type="EMBL" id="PYOY01000003">
    <property type="protein sequence ID" value="PSX07890.1"/>
    <property type="molecule type" value="Genomic_DNA"/>
</dbReference>
<dbReference type="AlphaFoldDB" id="A0A855SCU6"/>
<keyword evidence="1" id="KW-1133">Transmembrane helix</keyword>
<gene>
    <name evidence="2" type="ORF">C0W41_07715</name>
</gene>
<organism evidence="2 3">
    <name type="scientific">Photobacterium angustum</name>
    <dbReference type="NCBI Taxonomy" id="661"/>
    <lineage>
        <taxon>Bacteria</taxon>
        <taxon>Pseudomonadati</taxon>
        <taxon>Pseudomonadota</taxon>
        <taxon>Gammaproteobacteria</taxon>
        <taxon>Vibrionales</taxon>
        <taxon>Vibrionaceae</taxon>
        <taxon>Photobacterium</taxon>
    </lineage>
</organism>
<sequence>MKNLISENFVLALIALLPALIIFMHKYKSSRDTFKIKTLDFLTVLFNDKDNLAHKFAVEETFYRNIKIILDYKTITLFLSLDNPTKALQLYKKSSNYLKVKDGKLAYKKIYTYSFIRILVKFLKPISNVFFYFIFGFISIFLTIIAYEKITFNDIFQNELVMPDMFFWILCYILSLFFVVIALMFLFDSRNIKYANELLPMLNRNVSKKFYY</sequence>
<dbReference type="RefSeq" id="WP_045132930.1">
    <property type="nucleotide sequence ID" value="NZ_JZSX01000001.1"/>
</dbReference>
<name>A0A855SCU6_PHOAN</name>
<evidence type="ECO:0000256" key="1">
    <source>
        <dbReference type="SAM" id="Phobius"/>
    </source>
</evidence>
<accession>A0A855SCU6</accession>
<protein>
    <submittedName>
        <fullName evidence="2">Uncharacterized protein</fullName>
    </submittedName>
</protein>
<feature type="transmembrane region" description="Helical" evidence="1">
    <location>
        <begin position="129"/>
        <end position="147"/>
    </location>
</feature>
<keyword evidence="1" id="KW-0812">Transmembrane</keyword>
<proteinExistence type="predicted"/>
<comment type="caution">
    <text evidence="2">The sequence shown here is derived from an EMBL/GenBank/DDBJ whole genome shotgun (WGS) entry which is preliminary data.</text>
</comment>
<reference evidence="2 3" key="1">
    <citation type="submission" date="2018-01" db="EMBL/GenBank/DDBJ databases">
        <title>Whole genome sequencing of Histamine producing bacteria.</title>
        <authorList>
            <person name="Butler K."/>
        </authorList>
    </citation>
    <scope>NUCLEOTIDE SEQUENCE [LARGE SCALE GENOMIC DNA]</scope>
    <source>
        <strain evidence="2 3">A2-1</strain>
    </source>
</reference>
<feature type="transmembrane region" description="Helical" evidence="1">
    <location>
        <begin position="6"/>
        <end position="25"/>
    </location>
</feature>
<evidence type="ECO:0000313" key="3">
    <source>
        <dbReference type="Proteomes" id="UP000241440"/>
    </source>
</evidence>
<dbReference type="GeneID" id="61230264"/>
<dbReference type="Proteomes" id="UP000241440">
    <property type="component" value="Unassembled WGS sequence"/>
</dbReference>
<keyword evidence="1" id="KW-0472">Membrane</keyword>
<feature type="transmembrane region" description="Helical" evidence="1">
    <location>
        <begin position="167"/>
        <end position="187"/>
    </location>
</feature>